<name>A0AA39CP36_9EURO</name>
<sequence>MLSRFRTSALCALLAFALPAVTWAASPAPLKVMSFNVRTPADTDPGKRWQDRRDAMVKVIQQAHPAVIGTQELVLEQANYLAEHLPGYRWFGEGRRGGSGDEHMGVFYDSKVLAVEQSGNFWLSDTPDVAGSISWGNLFPRMVTWAVFRRLDDGRRFYFMNTHLPYRDEDEPRRIKGAELIATRVAALPSDLPVVLTGDFNSEPGGGTYQAFTRVLQDTRRQVKSPQGPRLTFHNFTGTATAELDWVLVRGFHARSFFTDDRRIDGVLPSDHFPLRGSLAQQAVQRLVLVARLADACADGEEHRNADKAASQHGIGQPQETDHRSHRRQHQQHHHGHRQPGPRQARITEQLTRWAGLPAESETSWRRERVRQRTRYPTGTLIERRRHMAHRSRLAGFIIDCQDTPAADSARFWAAALGLVAEPARAEGDAEYADLIGAPAGLNVEVQRVDHPSRVHLDIESDDINAEAERLEKLGARRVGFVKRWWVMEAPTGHRFCIVRMRGHDVPANLWP</sequence>
<feature type="compositionally biased region" description="Basic residues" evidence="1">
    <location>
        <begin position="324"/>
        <end position="340"/>
    </location>
</feature>
<dbReference type="InterPro" id="IPR029068">
    <property type="entry name" value="Glyas_Bleomycin-R_OHBP_Dase"/>
</dbReference>
<feature type="domain" description="Endonuclease/exonuclease/phosphatase" evidence="3">
    <location>
        <begin position="33"/>
        <end position="272"/>
    </location>
</feature>
<evidence type="ECO:0000313" key="5">
    <source>
        <dbReference type="EMBL" id="KAJ9614856.1"/>
    </source>
</evidence>
<protein>
    <recommendedName>
        <fullName evidence="6">Endonuclease</fullName>
    </recommendedName>
</protein>
<feature type="signal peptide" evidence="2">
    <location>
        <begin position="1"/>
        <end position="24"/>
    </location>
</feature>
<dbReference type="SUPFAM" id="SSF56219">
    <property type="entry name" value="DNase I-like"/>
    <property type="match status" value="1"/>
</dbReference>
<feature type="domain" description="Glyoxalase-like" evidence="4">
    <location>
        <begin position="398"/>
        <end position="499"/>
    </location>
</feature>
<keyword evidence="2" id="KW-0732">Signal</keyword>
<proteinExistence type="predicted"/>
<accession>A0AA39CP36</accession>
<gene>
    <name evidence="5" type="ORF">H2204_014364</name>
</gene>
<dbReference type="Gene3D" id="3.10.180.10">
    <property type="entry name" value="2,3-Dihydroxybiphenyl 1,2-Dioxygenase, domain 1"/>
    <property type="match status" value="1"/>
</dbReference>
<organism evidence="5">
    <name type="scientific">Knufia peltigerae</name>
    <dbReference type="NCBI Taxonomy" id="1002370"/>
    <lineage>
        <taxon>Eukaryota</taxon>
        <taxon>Fungi</taxon>
        <taxon>Dikarya</taxon>
        <taxon>Ascomycota</taxon>
        <taxon>Pezizomycotina</taxon>
        <taxon>Eurotiomycetes</taxon>
        <taxon>Chaetothyriomycetidae</taxon>
        <taxon>Chaetothyriales</taxon>
        <taxon>Trichomeriaceae</taxon>
        <taxon>Knufia</taxon>
    </lineage>
</organism>
<feature type="chain" id="PRO_5041430405" description="Endonuclease" evidence="2">
    <location>
        <begin position="25"/>
        <end position="512"/>
    </location>
</feature>
<evidence type="ECO:0008006" key="6">
    <source>
        <dbReference type="Google" id="ProtNLM"/>
    </source>
</evidence>
<dbReference type="AlphaFoldDB" id="A0AA39CP36"/>
<dbReference type="Pfam" id="PF03372">
    <property type="entry name" value="Exo_endo_phos"/>
    <property type="match status" value="1"/>
</dbReference>
<evidence type="ECO:0000256" key="2">
    <source>
        <dbReference type="SAM" id="SignalP"/>
    </source>
</evidence>
<dbReference type="InterPro" id="IPR041581">
    <property type="entry name" value="Glyoxalase_6"/>
</dbReference>
<dbReference type="GO" id="GO:0000175">
    <property type="term" value="F:3'-5'-RNA exonuclease activity"/>
    <property type="evidence" value="ECO:0007669"/>
    <property type="project" value="TreeGrafter"/>
</dbReference>
<evidence type="ECO:0000256" key="1">
    <source>
        <dbReference type="SAM" id="MobiDB-lite"/>
    </source>
</evidence>
<comment type="caution">
    <text evidence="5">The sequence shown here is derived from an EMBL/GenBank/DDBJ whole genome shotgun (WGS) entry which is preliminary data.</text>
</comment>
<dbReference type="Pfam" id="PF18029">
    <property type="entry name" value="Glyoxalase_6"/>
    <property type="match status" value="1"/>
</dbReference>
<dbReference type="EMBL" id="JAPDRN010000182">
    <property type="protein sequence ID" value="KAJ9614856.1"/>
    <property type="molecule type" value="Genomic_DNA"/>
</dbReference>
<dbReference type="CDD" id="cd09083">
    <property type="entry name" value="EEP-1"/>
    <property type="match status" value="1"/>
</dbReference>
<dbReference type="InterPro" id="IPR050410">
    <property type="entry name" value="CCR4/nocturin_mRNA_transcr"/>
</dbReference>
<dbReference type="CDD" id="cd06587">
    <property type="entry name" value="VOC"/>
    <property type="match status" value="1"/>
</dbReference>
<dbReference type="InterPro" id="IPR036691">
    <property type="entry name" value="Endo/exonu/phosph_ase_sf"/>
</dbReference>
<evidence type="ECO:0000259" key="4">
    <source>
        <dbReference type="Pfam" id="PF18029"/>
    </source>
</evidence>
<dbReference type="PANTHER" id="PTHR12121:SF36">
    <property type="entry name" value="ENDONUCLEASE_EXONUCLEASE_PHOSPHATASE DOMAIN-CONTAINING PROTEIN"/>
    <property type="match status" value="1"/>
</dbReference>
<feature type="region of interest" description="Disordered" evidence="1">
    <location>
        <begin position="301"/>
        <end position="345"/>
    </location>
</feature>
<dbReference type="Gene3D" id="3.60.10.10">
    <property type="entry name" value="Endonuclease/exonuclease/phosphatase"/>
    <property type="match status" value="1"/>
</dbReference>
<evidence type="ECO:0000259" key="3">
    <source>
        <dbReference type="Pfam" id="PF03372"/>
    </source>
</evidence>
<dbReference type="PANTHER" id="PTHR12121">
    <property type="entry name" value="CARBON CATABOLITE REPRESSOR PROTEIN 4"/>
    <property type="match status" value="1"/>
</dbReference>
<reference evidence="5" key="1">
    <citation type="submission" date="2022-10" db="EMBL/GenBank/DDBJ databases">
        <title>Culturing micro-colonial fungi from biological soil crusts in the Mojave desert and describing Neophaeococcomyces mojavensis, and introducing the new genera and species Taxawa tesnikishii.</title>
        <authorList>
            <person name="Kurbessoian T."/>
            <person name="Stajich J.E."/>
        </authorList>
    </citation>
    <scope>NUCLEOTIDE SEQUENCE</scope>
    <source>
        <strain evidence="5">TK_35</strain>
    </source>
</reference>
<dbReference type="InterPro" id="IPR005135">
    <property type="entry name" value="Endo/exonuclease/phosphatase"/>
</dbReference>
<dbReference type="SUPFAM" id="SSF54593">
    <property type="entry name" value="Glyoxalase/Bleomycin resistance protein/Dihydroxybiphenyl dioxygenase"/>
    <property type="match status" value="1"/>
</dbReference>